<dbReference type="InterPro" id="IPR038765">
    <property type="entry name" value="Papain-like_cys_pep_sf"/>
</dbReference>
<dbReference type="EMBL" id="JABAHT010000015">
    <property type="protein sequence ID" value="KAF4670084.1"/>
    <property type="molecule type" value="Genomic_DNA"/>
</dbReference>
<feature type="coiled-coil region" evidence="13">
    <location>
        <begin position="985"/>
        <end position="1026"/>
    </location>
</feature>
<dbReference type="Gene3D" id="1.20.58.860">
    <property type="match status" value="1"/>
</dbReference>
<keyword evidence="5" id="KW-0808">Transferase</keyword>
<evidence type="ECO:0000256" key="3">
    <source>
        <dbReference type="ARBA" id="ARBA00022527"/>
    </source>
</evidence>
<comment type="similarity">
    <text evidence="12">Belongs to the peptidase C12 family.</text>
</comment>
<dbReference type="InterPro" id="IPR011009">
    <property type="entry name" value="Kinase-like_dom_sf"/>
</dbReference>
<evidence type="ECO:0000256" key="4">
    <source>
        <dbReference type="ARBA" id="ARBA00022670"/>
    </source>
</evidence>
<dbReference type="PROSITE" id="PS52048">
    <property type="entry name" value="UCH_DOMAIN"/>
    <property type="match status" value="1"/>
</dbReference>
<evidence type="ECO:0000256" key="6">
    <source>
        <dbReference type="ARBA" id="ARBA00022741"/>
    </source>
</evidence>
<evidence type="ECO:0000256" key="7">
    <source>
        <dbReference type="ARBA" id="ARBA00022777"/>
    </source>
</evidence>
<dbReference type="SMART" id="SM00220">
    <property type="entry name" value="S_TKc"/>
    <property type="match status" value="1"/>
</dbReference>
<comment type="caution">
    <text evidence="17">The sequence shown here is derived from an EMBL/GenBank/DDBJ whole genome shotgun (WGS) entry which is preliminary data.</text>
</comment>
<keyword evidence="10 12" id="KW-0788">Thiol protease</keyword>
<dbReference type="InterPro" id="IPR050117">
    <property type="entry name" value="MAPK"/>
</dbReference>
<dbReference type="PANTHER" id="PTHR24055">
    <property type="entry name" value="MITOGEN-ACTIVATED PROTEIN KINASE"/>
    <property type="match status" value="1"/>
</dbReference>
<dbReference type="Gene3D" id="1.10.510.10">
    <property type="entry name" value="Transferase(Phosphotransferase) domain 1"/>
    <property type="match status" value="1"/>
</dbReference>
<dbReference type="SUPFAM" id="SSF56112">
    <property type="entry name" value="Protein kinase-like (PK-like)"/>
    <property type="match status" value="1"/>
</dbReference>
<feature type="site" description="Important for enzyme activity" evidence="12">
    <location>
        <position position="930"/>
    </location>
</feature>
<keyword evidence="3" id="KW-0723">Serine/threonine-protein kinase</keyword>
<feature type="site" description="Transition state stabilizer" evidence="12">
    <location>
        <position position="835"/>
    </location>
</feature>
<proteinExistence type="inferred from homology"/>
<dbReference type="PROSITE" id="PS50011">
    <property type="entry name" value="PROTEIN_KINASE_DOM"/>
    <property type="match status" value="1"/>
</dbReference>
<evidence type="ECO:0000256" key="13">
    <source>
        <dbReference type="SAM" id="Coils"/>
    </source>
</evidence>
<keyword evidence="6" id="KW-0547">Nucleotide-binding</keyword>
<dbReference type="CDD" id="cd07831">
    <property type="entry name" value="STKc_MOK"/>
    <property type="match status" value="1"/>
</dbReference>
<dbReference type="SUPFAM" id="SSF54001">
    <property type="entry name" value="Cysteine proteinases"/>
    <property type="match status" value="1"/>
</dbReference>
<dbReference type="Pfam" id="PF01088">
    <property type="entry name" value="Peptidase_C12"/>
    <property type="match status" value="1"/>
</dbReference>
<comment type="catalytic activity">
    <reaction evidence="1 12">
        <text>Thiol-dependent hydrolysis of ester, thioester, amide, peptide and isopeptide bonds formed by the C-terminal Gly of ubiquitin (a 76-residue protein attached to proteins as an intracellular targeting signal).</text>
        <dbReference type="EC" id="3.4.19.12"/>
    </reaction>
</comment>
<dbReference type="Gene3D" id="3.30.200.20">
    <property type="entry name" value="Phosphorylase Kinase, domain 1"/>
    <property type="match status" value="1"/>
</dbReference>
<evidence type="ECO:0000313" key="17">
    <source>
        <dbReference type="EMBL" id="KAF4670084.1"/>
    </source>
</evidence>
<keyword evidence="13" id="KW-0175">Coiled coil</keyword>
<dbReference type="AlphaFoldDB" id="A0A7J6MF51"/>
<feature type="compositionally biased region" description="Polar residues" evidence="14">
    <location>
        <begin position="400"/>
        <end position="412"/>
    </location>
</feature>
<dbReference type="Pfam" id="PF18031">
    <property type="entry name" value="UCH_C"/>
    <property type="match status" value="1"/>
</dbReference>
<dbReference type="GO" id="GO:0004674">
    <property type="term" value="F:protein serine/threonine kinase activity"/>
    <property type="evidence" value="ECO:0007669"/>
    <property type="project" value="UniProtKB-KW"/>
</dbReference>
<keyword evidence="7" id="KW-0418">Kinase</keyword>
<dbReference type="PRINTS" id="PR00707">
    <property type="entry name" value="UBCTHYDRLASE"/>
</dbReference>
<dbReference type="FunFam" id="3.30.200.20:FF:000271">
    <property type="entry name" value="MAPK/MAK/MRK overlapping kinase"/>
    <property type="match status" value="1"/>
</dbReference>
<evidence type="ECO:0000256" key="10">
    <source>
        <dbReference type="ARBA" id="ARBA00022807"/>
    </source>
</evidence>
<feature type="compositionally biased region" description="Low complexity" evidence="14">
    <location>
        <begin position="385"/>
        <end position="399"/>
    </location>
</feature>
<feature type="active site" description="Nucleophile" evidence="12">
    <location>
        <position position="841"/>
    </location>
</feature>
<dbReference type="EC" id="3.4.19.12" evidence="2 12"/>
<evidence type="ECO:0000256" key="14">
    <source>
        <dbReference type="SAM" id="MobiDB-lite"/>
    </source>
</evidence>
<evidence type="ECO:0000256" key="2">
    <source>
        <dbReference type="ARBA" id="ARBA00012759"/>
    </source>
</evidence>
<dbReference type="Pfam" id="PF00069">
    <property type="entry name" value="Pkinase"/>
    <property type="match status" value="1"/>
</dbReference>
<feature type="active site" description="Proton donor" evidence="12">
    <location>
        <position position="915"/>
    </location>
</feature>
<dbReference type="Gene3D" id="3.40.532.10">
    <property type="entry name" value="Peptidase C12, ubiquitin carboxyl-terminal hydrolase"/>
    <property type="match status" value="1"/>
</dbReference>
<feature type="domain" description="UCH catalytic" evidence="16">
    <location>
        <begin position="758"/>
        <end position="982"/>
    </location>
</feature>
<dbReference type="InterPro" id="IPR001578">
    <property type="entry name" value="Peptidase_C12_UCH"/>
</dbReference>
<evidence type="ECO:0000256" key="11">
    <source>
        <dbReference type="ARBA" id="ARBA00022840"/>
    </source>
</evidence>
<keyword evidence="9 12" id="KW-0378">Hydrolase</keyword>
<evidence type="ECO:0000259" key="16">
    <source>
        <dbReference type="PROSITE" id="PS52048"/>
    </source>
</evidence>
<evidence type="ECO:0000256" key="8">
    <source>
        <dbReference type="ARBA" id="ARBA00022786"/>
    </source>
</evidence>
<dbReference type="PROSITE" id="PS00108">
    <property type="entry name" value="PROTEIN_KINASE_ST"/>
    <property type="match status" value="1"/>
</dbReference>
<feature type="region of interest" description="Disordered" evidence="14">
    <location>
        <begin position="347"/>
        <end position="430"/>
    </location>
</feature>
<dbReference type="FunFam" id="1.10.510.10:FF:000624">
    <property type="entry name" value="Mitogen-activated protein kinase"/>
    <property type="match status" value="1"/>
</dbReference>
<gene>
    <name evidence="17" type="ORF">FOZ61_001914</name>
</gene>
<feature type="domain" description="Protein kinase" evidence="15">
    <location>
        <begin position="4"/>
        <end position="289"/>
    </location>
</feature>
<evidence type="ECO:0000259" key="15">
    <source>
        <dbReference type="PROSITE" id="PS50011"/>
    </source>
</evidence>
<dbReference type="Proteomes" id="UP000570595">
    <property type="component" value="Unassembled WGS sequence"/>
</dbReference>
<evidence type="ECO:0000256" key="12">
    <source>
        <dbReference type="PROSITE-ProRule" id="PRU01393"/>
    </source>
</evidence>
<dbReference type="InterPro" id="IPR008271">
    <property type="entry name" value="Ser/Thr_kinase_AS"/>
</dbReference>
<evidence type="ECO:0000256" key="5">
    <source>
        <dbReference type="ARBA" id="ARBA00022679"/>
    </source>
</evidence>
<dbReference type="InterPro" id="IPR041507">
    <property type="entry name" value="UCH_C"/>
</dbReference>
<dbReference type="InterPro" id="IPR000719">
    <property type="entry name" value="Prot_kinase_dom"/>
</dbReference>
<dbReference type="InterPro" id="IPR036959">
    <property type="entry name" value="Peptidase_C12_UCH_sf"/>
</dbReference>
<reference evidence="17 18" key="1">
    <citation type="submission" date="2020-04" db="EMBL/GenBank/DDBJ databases">
        <title>Perkinsus olseni comparative genomics.</title>
        <authorList>
            <person name="Bogema D.R."/>
        </authorList>
    </citation>
    <scope>NUCLEOTIDE SEQUENCE [LARGE SCALE GENOMIC DNA]</scope>
    <source>
        <strain evidence="17">ATCC PRA-179</strain>
    </source>
</reference>
<dbReference type="PROSITE" id="PS52049">
    <property type="entry name" value="ULD"/>
    <property type="match status" value="1"/>
</dbReference>
<dbReference type="GO" id="GO:0005524">
    <property type="term" value="F:ATP binding"/>
    <property type="evidence" value="ECO:0007669"/>
    <property type="project" value="UniProtKB-KW"/>
</dbReference>
<keyword evidence="8 12" id="KW-0833">Ubl conjugation pathway</keyword>
<protein>
    <recommendedName>
        <fullName evidence="2 12">ubiquitinyl hydrolase 1</fullName>
        <ecNumber evidence="2 12">3.4.19.12</ecNumber>
    </recommendedName>
</protein>
<evidence type="ECO:0000256" key="9">
    <source>
        <dbReference type="ARBA" id="ARBA00022801"/>
    </source>
</evidence>
<accession>A0A7J6MF51</accession>
<dbReference type="GO" id="GO:0006511">
    <property type="term" value="P:ubiquitin-dependent protein catabolic process"/>
    <property type="evidence" value="ECO:0007669"/>
    <property type="project" value="UniProtKB-UniRule"/>
</dbReference>
<evidence type="ECO:0000256" key="1">
    <source>
        <dbReference type="ARBA" id="ARBA00000707"/>
    </source>
</evidence>
<dbReference type="GO" id="GO:0004843">
    <property type="term" value="F:cysteine-type deubiquitinase activity"/>
    <property type="evidence" value="ECO:0007669"/>
    <property type="project" value="UniProtKB-UniRule"/>
</dbReference>
<dbReference type="CDD" id="cd09617">
    <property type="entry name" value="Peptidase_C12_UCH37_BAP1"/>
    <property type="match status" value="1"/>
</dbReference>
<keyword evidence="4 12" id="KW-0645">Protease</keyword>
<sequence length="1076" mass="123433">MHKYKLVAKKGEGTFSEVLKAQSLKTSRHYAIKCMKNTFESIEQVNNLREIQALRRLSGHRHIIKLHEVLYDEPSGRLALVMELMDMNLYEAIKNRRHHVPEVKVSAWMYQLMLAVDHMHKNGIFHRDIKPENLLMVDDTLKLADLGSCRGIYSRQPYTDYISTRWYRSPECLLTDGYYTYKMDIWGAGCVFFEVMALFPLFPGTDETDQACCSTTRLSLGTPPAELLERFKRHGPEFMDFNFPDQEGTGIARMLPHASSELIVLLKELLAYNPDDRITAHQALGRPYFAKNREEDPNYVDEEAVSTRATSGQPAANAGVRTLTGMPSETIPEVPTLIMPTPAATALDLDDSHADPEMTAPSHRRLPDEEDEKGHPVSSRRLHRQQQQQHANQQQSSLAPSTMTTDVWQRGSQGAAGNGKGRNPLTPAERIKRDSRIEDLRVQVRTLSEAGVGERMRDKDELRMEKKMLTSNVVVRRSVGGLDETVGEYTYVLIRINFPESPYIGYDGRQSYPGHPLNFDCLRPIPPNCMNSPLDRAIREVPWQARSEILDSRIVEPKYMDECKGTPRQEYQEGLVDGIRVRQVFNPYVKMDNYQTNMYNYWDSRDNNSWNPRKTSLRGGRKMYNIPEDLFPYKDELGEWHPPRISGRYAADVRKQYYIHSLPWVWDQDAMDAGKKHLMDREPLGNKRWFRREYRKAKTAEALRGMDALVEEYRRETRAAKPYTWFERTVHEIAGNQIAPKYVRGAFVHRFVVLANNGWCTIESDPGVFTELCEDLGVKDVQFKELYSLDEETLKLECANVPIYGLVFLFKWDKEVEDQRTPLVPPPEGMFYASQVINNACATQAILSVLLNAQGLEIGDVLTNVRDFTAGFDADTRGWAIGNSEEIRKAHNSFRPQASFDVEQREEGPKEDAFHFVAYIPFKGGLYELDGLRGGPIFLEATDGDWTKGALKYVQEKIGKFAQTSEGTQTGEIRFNLMVVCGDKRKALRKQIDELTKAMGESSDDVVELRAQLENEENTRAKWKTENERRRHDYTPFILTALRLLAEKGQLMEAFKKGKAFSEHQRANRRQAEKSD</sequence>
<name>A0A7J6MF51_PEROL</name>
<keyword evidence="11" id="KW-0067">ATP-binding</keyword>
<dbReference type="OrthoDB" id="6288734at2759"/>
<organism evidence="17 18">
    <name type="scientific">Perkinsus olseni</name>
    <name type="common">Perkinsus atlanticus</name>
    <dbReference type="NCBI Taxonomy" id="32597"/>
    <lineage>
        <taxon>Eukaryota</taxon>
        <taxon>Sar</taxon>
        <taxon>Alveolata</taxon>
        <taxon>Perkinsozoa</taxon>
        <taxon>Perkinsea</taxon>
        <taxon>Perkinsida</taxon>
        <taxon>Perkinsidae</taxon>
        <taxon>Perkinsus</taxon>
    </lineage>
</organism>
<evidence type="ECO:0000313" key="18">
    <source>
        <dbReference type="Proteomes" id="UP000570595"/>
    </source>
</evidence>